<dbReference type="PANTHER" id="PTHR23416:SF78">
    <property type="entry name" value="LIPOPOLYSACCHARIDE BIOSYNTHESIS O-ACETYL TRANSFERASE WBBJ-RELATED"/>
    <property type="match status" value="1"/>
</dbReference>
<reference evidence="1 2" key="1">
    <citation type="submission" date="2020-08" db="EMBL/GenBank/DDBJ databases">
        <title>Genomic Encyclopedia of Type Strains, Phase IV (KMG-IV): sequencing the most valuable type-strain genomes for metagenomic binning, comparative biology and taxonomic classification.</title>
        <authorList>
            <person name="Goeker M."/>
        </authorList>
    </citation>
    <scope>NUCLEOTIDE SEQUENCE [LARGE SCALE GENOMIC DNA]</scope>
    <source>
        <strain evidence="1 2">DSM 105137</strain>
    </source>
</reference>
<evidence type="ECO:0000313" key="2">
    <source>
        <dbReference type="Proteomes" id="UP000576209"/>
    </source>
</evidence>
<dbReference type="RefSeq" id="WP_183495817.1">
    <property type="nucleotide sequence ID" value="NZ_JACIFF010000005.1"/>
</dbReference>
<proteinExistence type="predicted"/>
<dbReference type="SUPFAM" id="SSF51161">
    <property type="entry name" value="Trimeric LpxA-like enzymes"/>
    <property type="match status" value="1"/>
</dbReference>
<dbReference type="EMBL" id="JACIFF010000005">
    <property type="protein sequence ID" value="MBB4079578.1"/>
    <property type="molecule type" value="Genomic_DNA"/>
</dbReference>
<dbReference type="Gene3D" id="2.160.10.10">
    <property type="entry name" value="Hexapeptide repeat proteins"/>
    <property type="match status" value="1"/>
</dbReference>
<keyword evidence="2" id="KW-1185">Reference proteome</keyword>
<dbReference type="Proteomes" id="UP000576209">
    <property type="component" value="Unassembled WGS sequence"/>
</dbReference>
<dbReference type="InterPro" id="IPR011004">
    <property type="entry name" value="Trimer_LpxA-like_sf"/>
</dbReference>
<protein>
    <submittedName>
        <fullName evidence="1">Acetyltransferase-like isoleucine patch superfamily enzyme</fullName>
    </submittedName>
</protein>
<dbReference type="PANTHER" id="PTHR23416">
    <property type="entry name" value="SIALIC ACID SYNTHASE-RELATED"/>
    <property type="match status" value="1"/>
</dbReference>
<dbReference type="InterPro" id="IPR051159">
    <property type="entry name" value="Hexapeptide_acetyltransf"/>
</dbReference>
<gene>
    <name evidence="1" type="ORF">GGR28_002203</name>
</gene>
<dbReference type="CDD" id="cd04647">
    <property type="entry name" value="LbH_MAT_like"/>
    <property type="match status" value="1"/>
</dbReference>
<comment type="caution">
    <text evidence="1">The sequence shown here is derived from an EMBL/GenBank/DDBJ whole genome shotgun (WGS) entry which is preliminary data.</text>
</comment>
<accession>A0A840EC55</accession>
<sequence length="214" mass="23179">MKNRFKQRMILIRNRWGLSNSVQRCRESTVSITGNLIGTTVRVRGRSTVIIPRGSRVRDAQILVQGNDNRLEFGPGVKFTGTIELFGDGNTLRIGKDTKIAGANFIVHGGTKVEVGPACYISTQVDVRTTDSHSILDSDGIRINPDNDVYIGEHVWLGRMVSVLKGARINAGSMIGTMSLVTGTIPANVIAAGVPARPIRAGISWTKDKPGRDV</sequence>
<evidence type="ECO:0000313" key="1">
    <source>
        <dbReference type="EMBL" id="MBB4079578.1"/>
    </source>
</evidence>
<dbReference type="AlphaFoldDB" id="A0A840EC55"/>
<organism evidence="1 2">
    <name type="scientific">Neolewinella aquimaris</name>
    <dbReference type="NCBI Taxonomy" id="1835722"/>
    <lineage>
        <taxon>Bacteria</taxon>
        <taxon>Pseudomonadati</taxon>
        <taxon>Bacteroidota</taxon>
        <taxon>Saprospiria</taxon>
        <taxon>Saprospirales</taxon>
        <taxon>Lewinellaceae</taxon>
        <taxon>Neolewinella</taxon>
    </lineage>
</organism>
<dbReference type="GO" id="GO:0016740">
    <property type="term" value="F:transferase activity"/>
    <property type="evidence" value="ECO:0007669"/>
    <property type="project" value="UniProtKB-KW"/>
</dbReference>
<name>A0A840EC55_9BACT</name>
<keyword evidence="1" id="KW-0808">Transferase</keyword>